<evidence type="ECO:0000256" key="4">
    <source>
        <dbReference type="ARBA" id="ARBA00022989"/>
    </source>
</evidence>
<comment type="subcellular location">
    <subcellularLocation>
        <location evidence="1">Membrane</location>
        <topology evidence="1">Multi-pass membrane protein</topology>
    </subcellularLocation>
</comment>
<feature type="transmembrane region" description="Helical" evidence="6">
    <location>
        <begin position="44"/>
        <end position="65"/>
    </location>
</feature>
<evidence type="ECO:0000256" key="1">
    <source>
        <dbReference type="ARBA" id="ARBA00004141"/>
    </source>
</evidence>
<dbReference type="EMBL" id="KQ257451">
    <property type="protein sequence ID" value="KND03697.1"/>
    <property type="molecule type" value="Genomic_DNA"/>
</dbReference>
<protein>
    <submittedName>
        <fullName evidence="7">TIGR00245 family protein</fullName>
    </submittedName>
</protein>
<gene>
    <name evidence="7" type="ORF">SPPG_01163</name>
</gene>
<dbReference type="eggNOG" id="ENOG502RHEJ">
    <property type="taxonomic scope" value="Eukaryota"/>
</dbReference>
<evidence type="ECO:0000313" key="7">
    <source>
        <dbReference type="EMBL" id="KND03697.1"/>
    </source>
</evidence>
<keyword evidence="4 6" id="KW-1133">Transmembrane helix</keyword>
<feature type="transmembrane region" description="Helical" evidence="6">
    <location>
        <begin position="258"/>
        <end position="283"/>
    </location>
</feature>
<feature type="transmembrane region" description="Helical" evidence="6">
    <location>
        <begin position="128"/>
        <end position="149"/>
    </location>
</feature>
<reference evidence="7 8" key="1">
    <citation type="submission" date="2009-08" db="EMBL/GenBank/DDBJ databases">
        <title>The Genome Sequence of Spizellomyces punctatus strain DAOM BR117.</title>
        <authorList>
            <consortium name="The Broad Institute Genome Sequencing Platform"/>
            <person name="Russ C."/>
            <person name="Cuomo C."/>
            <person name="Shea T."/>
            <person name="Young S.K."/>
            <person name="Zeng Q."/>
            <person name="Koehrsen M."/>
            <person name="Haas B."/>
            <person name="Borodovsky M."/>
            <person name="Guigo R."/>
            <person name="Alvarado L."/>
            <person name="Berlin A."/>
            <person name="Bochicchio J."/>
            <person name="Borenstein D."/>
            <person name="Chapman S."/>
            <person name="Chen Z."/>
            <person name="Engels R."/>
            <person name="Freedman E."/>
            <person name="Gellesch M."/>
            <person name="Goldberg J."/>
            <person name="Griggs A."/>
            <person name="Gujja S."/>
            <person name="Heiman D."/>
            <person name="Hepburn T."/>
            <person name="Howarth C."/>
            <person name="Jen D."/>
            <person name="Larson L."/>
            <person name="Lewis B."/>
            <person name="Mehta T."/>
            <person name="Park D."/>
            <person name="Pearson M."/>
            <person name="Roberts A."/>
            <person name="Saif S."/>
            <person name="Shenoy N."/>
            <person name="Sisk P."/>
            <person name="Stolte C."/>
            <person name="Sykes S."/>
            <person name="Thomson T."/>
            <person name="Walk T."/>
            <person name="White J."/>
            <person name="Yandava C."/>
            <person name="Burger G."/>
            <person name="Gray M.W."/>
            <person name="Holland P.W.H."/>
            <person name="King N."/>
            <person name="Lang F.B.F."/>
            <person name="Roger A.J."/>
            <person name="Ruiz-Trillo I."/>
            <person name="Lander E."/>
            <person name="Nusbaum C."/>
        </authorList>
    </citation>
    <scope>NUCLEOTIDE SEQUENCE [LARGE SCALE GENOMIC DNA]</scope>
    <source>
        <strain evidence="7 8">DAOM BR117</strain>
    </source>
</reference>
<evidence type="ECO:0000256" key="6">
    <source>
        <dbReference type="SAM" id="Phobius"/>
    </source>
</evidence>
<evidence type="ECO:0000313" key="8">
    <source>
        <dbReference type="Proteomes" id="UP000053201"/>
    </source>
</evidence>
<dbReference type="GO" id="GO:0005886">
    <property type="term" value="C:plasma membrane"/>
    <property type="evidence" value="ECO:0007669"/>
    <property type="project" value="TreeGrafter"/>
</dbReference>
<dbReference type="GeneID" id="27684847"/>
<organism evidence="7 8">
    <name type="scientific">Spizellomyces punctatus (strain DAOM BR117)</name>
    <dbReference type="NCBI Taxonomy" id="645134"/>
    <lineage>
        <taxon>Eukaryota</taxon>
        <taxon>Fungi</taxon>
        <taxon>Fungi incertae sedis</taxon>
        <taxon>Chytridiomycota</taxon>
        <taxon>Chytridiomycota incertae sedis</taxon>
        <taxon>Chytridiomycetes</taxon>
        <taxon>Spizellomycetales</taxon>
        <taxon>Spizellomycetaceae</taxon>
        <taxon>Spizellomyces</taxon>
    </lineage>
</organism>
<feature type="transmembrane region" description="Helical" evidence="6">
    <location>
        <begin position="72"/>
        <end position="91"/>
    </location>
</feature>
<keyword evidence="5 6" id="KW-0472">Membrane</keyword>
<feature type="transmembrane region" description="Helical" evidence="6">
    <location>
        <begin position="97"/>
        <end position="116"/>
    </location>
</feature>
<dbReference type="OMA" id="PWYEPQY"/>
<name>A0A0L0HRK0_SPIPD</name>
<dbReference type="RefSeq" id="XP_016611736.1">
    <property type="nucleotide sequence ID" value="XM_016749487.1"/>
</dbReference>
<dbReference type="VEuPathDB" id="FungiDB:SPPG_01163"/>
<dbReference type="PANTHER" id="PTHR30028">
    <property type="entry name" value="UPF0014 INNER MEMBRANE PROTEIN YBBM-RELATED"/>
    <property type="match status" value="1"/>
</dbReference>
<dbReference type="Pfam" id="PF03649">
    <property type="entry name" value="UPF0014"/>
    <property type="match status" value="1"/>
</dbReference>
<keyword evidence="8" id="KW-1185">Reference proteome</keyword>
<evidence type="ECO:0000256" key="5">
    <source>
        <dbReference type="ARBA" id="ARBA00023136"/>
    </source>
</evidence>
<dbReference type="OrthoDB" id="432685at2759"/>
<comment type="similarity">
    <text evidence="2">Belongs to the UPF0014 family.</text>
</comment>
<feature type="transmembrane region" description="Helical" evidence="6">
    <location>
        <begin position="161"/>
        <end position="184"/>
    </location>
</feature>
<evidence type="ECO:0000256" key="3">
    <source>
        <dbReference type="ARBA" id="ARBA00022692"/>
    </source>
</evidence>
<accession>A0A0L0HRK0</accession>
<dbReference type="AlphaFoldDB" id="A0A0L0HRK0"/>
<evidence type="ECO:0000256" key="2">
    <source>
        <dbReference type="ARBA" id="ARBA00005268"/>
    </source>
</evidence>
<dbReference type="PANTHER" id="PTHR30028:SF0">
    <property type="entry name" value="PROTEIN ALUMINUM SENSITIVE 3"/>
    <property type="match status" value="1"/>
</dbReference>
<feature type="transmembrane region" description="Helical" evidence="6">
    <location>
        <begin position="219"/>
        <end position="238"/>
    </location>
</feature>
<dbReference type="Proteomes" id="UP000053201">
    <property type="component" value="Unassembled WGS sequence"/>
</dbReference>
<keyword evidence="3 6" id="KW-0812">Transmembrane</keyword>
<proteinExistence type="inferred from homology"/>
<dbReference type="InParanoid" id="A0A0L0HRK0"/>
<sequence>MINDVGNEIFSHFAFMSVHFKAGWLGQGSNCTQPDQHELGWSNVAIASSLIVVNGVVSVLFGLGLEKTLIISATRCLVQLTIMGYVLKPVFEHNDPLFVFALALTLILISTVEIVYNKSKHRHDYMFATVLAAMLFSVTLTSFIGNAFAIQADPWWLPRTYIPTLGMLLGNSMSGMALGLSSVLGQAADNKDRIELYLSFGASRWEAARPVCAEAIKTALLPVLNNMSVMGLISIPGMMTGQILGGAKIADAVRYQQIIMFMISASCAIATVMAVLSCVFIIFDDHSRLRMDRILKDAKKRKTATRFWTNVMKRFKGRNQVDHANGQNGSEAEALLR</sequence>
<dbReference type="InterPro" id="IPR005226">
    <property type="entry name" value="UPF0014_fam"/>
</dbReference>